<gene>
    <name evidence="1" type="ORF">POM88_007587</name>
</gene>
<keyword evidence="2" id="KW-1185">Reference proteome</keyword>
<sequence length="110" mass="12584">MDRYQRVEKPRAESPMNENEIHITTQGGITLLMPSLSSRKLDDVRFDCDSTGEASSREDMDFLEAFQQGHVGSDNCYLNCLGDELWNEDGFSWNASDNDVEKASDLDREW</sequence>
<organism evidence="1 2">
    <name type="scientific">Heracleum sosnowskyi</name>
    <dbReference type="NCBI Taxonomy" id="360622"/>
    <lineage>
        <taxon>Eukaryota</taxon>
        <taxon>Viridiplantae</taxon>
        <taxon>Streptophyta</taxon>
        <taxon>Embryophyta</taxon>
        <taxon>Tracheophyta</taxon>
        <taxon>Spermatophyta</taxon>
        <taxon>Magnoliopsida</taxon>
        <taxon>eudicotyledons</taxon>
        <taxon>Gunneridae</taxon>
        <taxon>Pentapetalae</taxon>
        <taxon>asterids</taxon>
        <taxon>campanulids</taxon>
        <taxon>Apiales</taxon>
        <taxon>Apiaceae</taxon>
        <taxon>Apioideae</taxon>
        <taxon>apioid superclade</taxon>
        <taxon>Tordylieae</taxon>
        <taxon>Tordyliinae</taxon>
        <taxon>Heracleum</taxon>
    </lineage>
</organism>
<name>A0AAD8J6G3_9APIA</name>
<protein>
    <submittedName>
        <fullName evidence="1">Uncharacterized protein</fullName>
    </submittedName>
</protein>
<dbReference type="AlphaFoldDB" id="A0AAD8J6G3"/>
<reference evidence="1" key="1">
    <citation type="submission" date="2023-02" db="EMBL/GenBank/DDBJ databases">
        <title>Genome of toxic invasive species Heracleum sosnowskyi carries increased number of genes despite the absence of recent whole-genome duplications.</title>
        <authorList>
            <person name="Schelkunov M."/>
            <person name="Shtratnikova V."/>
            <person name="Makarenko M."/>
            <person name="Klepikova A."/>
            <person name="Omelchenko D."/>
            <person name="Novikova G."/>
            <person name="Obukhova E."/>
            <person name="Bogdanov V."/>
            <person name="Penin A."/>
            <person name="Logacheva M."/>
        </authorList>
    </citation>
    <scope>NUCLEOTIDE SEQUENCE</scope>
    <source>
        <strain evidence="1">Hsosn_3</strain>
        <tissue evidence="1">Leaf</tissue>
    </source>
</reference>
<accession>A0AAD8J6G3</accession>
<dbReference type="Proteomes" id="UP001237642">
    <property type="component" value="Unassembled WGS sequence"/>
</dbReference>
<evidence type="ECO:0000313" key="2">
    <source>
        <dbReference type="Proteomes" id="UP001237642"/>
    </source>
</evidence>
<dbReference type="EMBL" id="JAUIZM010000002">
    <property type="protein sequence ID" value="KAK1397724.1"/>
    <property type="molecule type" value="Genomic_DNA"/>
</dbReference>
<comment type="caution">
    <text evidence="1">The sequence shown here is derived from an EMBL/GenBank/DDBJ whole genome shotgun (WGS) entry which is preliminary data.</text>
</comment>
<proteinExistence type="predicted"/>
<evidence type="ECO:0000313" key="1">
    <source>
        <dbReference type="EMBL" id="KAK1397724.1"/>
    </source>
</evidence>
<reference evidence="1" key="2">
    <citation type="submission" date="2023-05" db="EMBL/GenBank/DDBJ databases">
        <authorList>
            <person name="Schelkunov M.I."/>
        </authorList>
    </citation>
    <scope>NUCLEOTIDE SEQUENCE</scope>
    <source>
        <strain evidence="1">Hsosn_3</strain>
        <tissue evidence="1">Leaf</tissue>
    </source>
</reference>